<dbReference type="Gene3D" id="2.40.100.10">
    <property type="entry name" value="Cyclophilin-like"/>
    <property type="match status" value="2"/>
</dbReference>
<dbReference type="NCBIfam" id="TIGR02712">
    <property type="entry name" value="urea_carbox"/>
    <property type="match status" value="1"/>
</dbReference>
<dbReference type="NCBIfam" id="TIGR00724">
    <property type="entry name" value="urea_amlyse_rel"/>
    <property type="match status" value="1"/>
</dbReference>
<evidence type="ECO:0000313" key="10">
    <source>
        <dbReference type="EMBL" id="KZT03045.1"/>
    </source>
</evidence>
<evidence type="ECO:0000259" key="8">
    <source>
        <dbReference type="PROSITE" id="PS50975"/>
    </source>
</evidence>
<dbReference type="SMART" id="SM00878">
    <property type="entry name" value="Biotin_carb_C"/>
    <property type="match status" value="1"/>
</dbReference>
<dbReference type="Pfam" id="PF02785">
    <property type="entry name" value="Biotin_carb_C"/>
    <property type="match status" value="1"/>
</dbReference>
<evidence type="ECO:0000256" key="3">
    <source>
        <dbReference type="ARBA" id="ARBA00022741"/>
    </source>
</evidence>
<dbReference type="GO" id="GO:0016874">
    <property type="term" value="F:ligase activity"/>
    <property type="evidence" value="ECO:0007669"/>
    <property type="project" value="UniProtKB-KW"/>
</dbReference>
<dbReference type="InterPro" id="IPR011053">
    <property type="entry name" value="Single_hybrid_motif"/>
</dbReference>
<dbReference type="Pfam" id="PF02786">
    <property type="entry name" value="CPSase_L_D2"/>
    <property type="match status" value="1"/>
</dbReference>
<dbReference type="Gene3D" id="3.30.1360.40">
    <property type="match status" value="1"/>
</dbReference>
<keyword evidence="6" id="KW-0092">Biotin</keyword>
<dbReference type="InterPro" id="IPR050856">
    <property type="entry name" value="Biotin_carboxylase_complex"/>
</dbReference>
<dbReference type="Gene3D" id="3.30.470.20">
    <property type="entry name" value="ATP-grasp fold, B domain"/>
    <property type="match status" value="1"/>
</dbReference>
<dbReference type="PANTHER" id="PTHR18866">
    <property type="entry name" value="CARBOXYLASE:PYRUVATE/ACETYL-COA/PROPIONYL-COA CARBOXYLASE"/>
    <property type="match status" value="1"/>
</dbReference>
<dbReference type="OrthoDB" id="196847at2759"/>
<dbReference type="AlphaFoldDB" id="A0A165CLX2"/>
<proteinExistence type="predicted"/>
<dbReference type="SUPFAM" id="SSF52440">
    <property type="entry name" value="PreATP-grasp domain"/>
    <property type="match status" value="1"/>
</dbReference>
<feature type="domain" description="ATP-grasp" evidence="8">
    <location>
        <begin position="151"/>
        <end position="352"/>
    </location>
</feature>
<dbReference type="InterPro" id="IPR011054">
    <property type="entry name" value="Rudment_hybrid_motif"/>
</dbReference>
<dbReference type="GO" id="GO:0016787">
    <property type="term" value="F:hydrolase activity"/>
    <property type="evidence" value="ECO:0007669"/>
    <property type="project" value="UniProtKB-KW"/>
</dbReference>
<dbReference type="InterPro" id="IPR014084">
    <property type="entry name" value="Urea_COase"/>
</dbReference>
<evidence type="ECO:0000256" key="4">
    <source>
        <dbReference type="ARBA" id="ARBA00022801"/>
    </source>
</evidence>
<dbReference type="SUPFAM" id="SSF51246">
    <property type="entry name" value="Rudiment single hybrid motif"/>
    <property type="match status" value="1"/>
</dbReference>
<dbReference type="EMBL" id="KV427647">
    <property type="protein sequence ID" value="KZT03045.1"/>
    <property type="molecule type" value="Genomic_DNA"/>
</dbReference>
<dbReference type="InParanoid" id="A0A165CLX2"/>
<dbReference type="InterPro" id="IPR011764">
    <property type="entry name" value="Biotin_carboxylation_dom"/>
</dbReference>
<dbReference type="InterPro" id="IPR003833">
    <property type="entry name" value="CT_C_D"/>
</dbReference>
<dbReference type="InterPro" id="IPR005481">
    <property type="entry name" value="BC-like_N"/>
</dbReference>
<dbReference type="InterPro" id="IPR005479">
    <property type="entry name" value="CPAse_ATP-bd"/>
</dbReference>
<dbReference type="SUPFAM" id="SSF56059">
    <property type="entry name" value="Glutathione synthetase ATP-binding domain-like"/>
    <property type="match status" value="1"/>
</dbReference>
<keyword evidence="2" id="KW-0436">Ligase</keyword>
<dbReference type="SMART" id="SM00797">
    <property type="entry name" value="AHS2"/>
    <property type="match status" value="1"/>
</dbReference>
<evidence type="ECO:0000256" key="1">
    <source>
        <dbReference type="ARBA" id="ARBA00001953"/>
    </source>
</evidence>
<keyword evidence="5 7" id="KW-0067">ATP-binding</keyword>
<accession>A0A165CLX2</accession>
<dbReference type="InterPro" id="IPR000089">
    <property type="entry name" value="Biotin_lipoyl"/>
</dbReference>
<dbReference type="GO" id="GO:0005524">
    <property type="term" value="F:ATP binding"/>
    <property type="evidence" value="ECO:0007669"/>
    <property type="project" value="UniProtKB-UniRule"/>
</dbReference>
<dbReference type="InterPro" id="IPR005482">
    <property type="entry name" value="Biotin_COase_C"/>
</dbReference>
<keyword evidence="11" id="KW-1185">Reference proteome</keyword>
<dbReference type="PROSITE" id="PS00866">
    <property type="entry name" value="CPSASE_1"/>
    <property type="match status" value="1"/>
</dbReference>
<dbReference type="STRING" id="1314785.A0A165CLX2"/>
<evidence type="ECO:0000256" key="5">
    <source>
        <dbReference type="ARBA" id="ARBA00022840"/>
    </source>
</evidence>
<dbReference type="Proteomes" id="UP000076871">
    <property type="component" value="Unassembled WGS sequence"/>
</dbReference>
<gene>
    <name evidence="10" type="ORF">LAESUDRAFT_729552</name>
</gene>
<dbReference type="Pfam" id="PF00364">
    <property type="entry name" value="Biotin_lipoyl"/>
    <property type="match status" value="1"/>
</dbReference>
<dbReference type="SMART" id="SM00796">
    <property type="entry name" value="AHS1"/>
    <property type="match status" value="1"/>
</dbReference>
<dbReference type="Pfam" id="PF02626">
    <property type="entry name" value="CT_A_B"/>
    <property type="match status" value="1"/>
</dbReference>
<dbReference type="PANTHER" id="PTHR18866:SF128">
    <property type="entry name" value="UREA AMIDOLYASE"/>
    <property type="match status" value="1"/>
</dbReference>
<dbReference type="Gene3D" id="2.40.50.100">
    <property type="match status" value="1"/>
</dbReference>
<dbReference type="Pfam" id="PF00289">
    <property type="entry name" value="Biotin_carb_N"/>
    <property type="match status" value="1"/>
</dbReference>
<dbReference type="CDD" id="cd06850">
    <property type="entry name" value="biotinyl_domain"/>
    <property type="match status" value="1"/>
</dbReference>
<dbReference type="GeneID" id="63826683"/>
<organism evidence="10 11">
    <name type="scientific">Laetiporus sulphureus 93-53</name>
    <dbReference type="NCBI Taxonomy" id="1314785"/>
    <lineage>
        <taxon>Eukaryota</taxon>
        <taxon>Fungi</taxon>
        <taxon>Dikarya</taxon>
        <taxon>Basidiomycota</taxon>
        <taxon>Agaricomycotina</taxon>
        <taxon>Agaricomycetes</taxon>
        <taxon>Polyporales</taxon>
        <taxon>Laetiporus</taxon>
    </lineage>
</organism>
<name>A0A165CLX2_9APHY</name>
<dbReference type="SUPFAM" id="SSF51230">
    <property type="entry name" value="Single hybrid motif"/>
    <property type="match status" value="1"/>
</dbReference>
<dbReference type="PROSITE" id="PS00867">
    <property type="entry name" value="CPSASE_2"/>
    <property type="match status" value="1"/>
</dbReference>
<protein>
    <submittedName>
        <fullName evidence="10">Urea carboxylase</fullName>
    </submittedName>
</protein>
<sequence length="1272" mass="140570">MSCSLDSDVAFLSQSPFTQIVVPSMRERRKLLIANRGEIAVRILRTAKRLNIPTVAIYTRADATSPHVSLADEAVALHPDDTDPLSNSRGYLDPEAIVAICKKCSVTLVHPGYGFLSENAHFAGLLREEGITFLGPRPETIQAMGLKHEARMLAKEADVPLVPGSQGLVDDVEVAVTVAKGIGFPVMLKSTAGGGGMGLVVCRDVEELRSRFHATQERAQSLFKNNGVFLEHYYPSARHVEIQVFGNGLGHVIHMGERECSVQRRHQKVIEETPGPFMIKHPDMQAKMCSSAVRLCKRINYASAGTIEFLVDDATGDYFFLEMNTRLQVEHPITEAANPGLDIVELMIDQGIAERDTKDGGLAPEILQQDRFDIPPNEKQIHAIEARIYCENPAAQFKPSPGILQDVQFLNSDWLRVDTWVENGTSVTPFYDPLIAKLVVTAPSRQEVIYRLVNALTQSAIPGPPNNMAYLRAICESEIFKAGNAMTTFLENFSFTPRAMDVLSGGLETSVQDYPGRRIGMGIPRGGPMDPLSFRVANMLVSNDLGTEALEITLTGCRLYFHVSAIIAVTGAPARVTIDGQEVPMWSSVVVPARGKVTVGMVKGSGFRTYLAVRGGFPEIPRYLGSKSTSTGLGGYQGRALAAGDTISLGDREPTPEEQTFTIPPSLIPSYSADWIINCLAGPHSDEEFITREGIENFFSIRWKVSESSNRMGIRLEGPPIAWARESGGEGGSHPSNIHDNAYAFGTINVNGDTPVILTNDGPDMGGYTCVCTVATEELWKLGQLRPGNTVRFIRISFDQAIGMIGQRQHYFDRLIQCILQHNAKEAGAVELFARHYEDMSQSPKLHVIEPKIGSLRPRVVFRQAGDSAVLAEYGELLLDFNLRARIHAFEMEIQRRNVPGIWALAPCIRSTMIHFDPIVISQSELLAELVAAEMSLPETLDEMVFPARRITFPIVLNDRWNREALEKYMHSIRDEAVYLPSNIEYLARNNGLEGGVEEALKLLTSSDWLVFGVGFYLACPFLIPVDPRCRLVGQKMNPSRTYTPRGAVGIAGLVAAIYPIESPGGYQLYGRTLPPWQTWGKGQNFHAEQPWLLQPFDQVAFESVTEKQYLEIENQFDSGQYVFKIEQSSFSMSDYNSFAANIREEVETFKVKQAKGAALEEARERVLLAQWTNRKEKMAQQAIDGSDASQDVNEYSNTVAAPLAATIWKIKCQPGDTIRSADQVLLILEAMKTEINVEAEEENVGRVIVTFGKGVREGAHVKTGEVLVYLQ</sequence>
<evidence type="ECO:0000256" key="7">
    <source>
        <dbReference type="PROSITE-ProRule" id="PRU00409"/>
    </source>
</evidence>
<feature type="domain" description="Biotin carboxylation" evidence="9">
    <location>
        <begin position="27"/>
        <end position="495"/>
    </location>
</feature>
<dbReference type="GO" id="GO:0046872">
    <property type="term" value="F:metal ion binding"/>
    <property type="evidence" value="ECO:0007669"/>
    <property type="project" value="InterPro"/>
</dbReference>
<dbReference type="InterPro" id="IPR011761">
    <property type="entry name" value="ATP-grasp"/>
</dbReference>
<keyword evidence="3 7" id="KW-0547">Nucleotide-binding</keyword>
<dbReference type="PROSITE" id="PS50979">
    <property type="entry name" value="BC"/>
    <property type="match status" value="1"/>
</dbReference>
<dbReference type="InterPro" id="IPR029000">
    <property type="entry name" value="Cyclophilin-like_dom_sf"/>
</dbReference>
<dbReference type="InterPro" id="IPR003778">
    <property type="entry name" value="CT_A_B"/>
</dbReference>
<evidence type="ECO:0000256" key="6">
    <source>
        <dbReference type="ARBA" id="ARBA00023267"/>
    </source>
</evidence>
<dbReference type="Pfam" id="PF02682">
    <property type="entry name" value="CT_C_D"/>
    <property type="match status" value="1"/>
</dbReference>
<dbReference type="SUPFAM" id="SSF160467">
    <property type="entry name" value="PH0987 N-terminal domain-like"/>
    <property type="match status" value="1"/>
</dbReference>
<dbReference type="SUPFAM" id="SSF50891">
    <property type="entry name" value="Cyclophilin-like"/>
    <property type="match status" value="2"/>
</dbReference>
<evidence type="ECO:0000259" key="9">
    <source>
        <dbReference type="PROSITE" id="PS50979"/>
    </source>
</evidence>
<comment type="cofactor">
    <cofactor evidence="1">
        <name>biotin</name>
        <dbReference type="ChEBI" id="CHEBI:57586"/>
    </cofactor>
</comment>
<evidence type="ECO:0000313" key="11">
    <source>
        <dbReference type="Proteomes" id="UP000076871"/>
    </source>
</evidence>
<keyword evidence="4" id="KW-0378">Hydrolase</keyword>
<dbReference type="RefSeq" id="XP_040760785.1">
    <property type="nucleotide sequence ID" value="XM_040909654.1"/>
</dbReference>
<dbReference type="PROSITE" id="PS50975">
    <property type="entry name" value="ATP_GRASP"/>
    <property type="match status" value="1"/>
</dbReference>
<dbReference type="InterPro" id="IPR016185">
    <property type="entry name" value="PreATP-grasp_dom_sf"/>
</dbReference>
<evidence type="ECO:0000256" key="2">
    <source>
        <dbReference type="ARBA" id="ARBA00022598"/>
    </source>
</evidence>
<reference evidence="10 11" key="1">
    <citation type="journal article" date="2016" name="Mol. Biol. Evol.">
        <title>Comparative Genomics of Early-Diverging Mushroom-Forming Fungi Provides Insights into the Origins of Lignocellulose Decay Capabilities.</title>
        <authorList>
            <person name="Nagy L.G."/>
            <person name="Riley R."/>
            <person name="Tritt A."/>
            <person name="Adam C."/>
            <person name="Daum C."/>
            <person name="Floudas D."/>
            <person name="Sun H."/>
            <person name="Yadav J.S."/>
            <person name="Pangilinan J."/>
            <person name="Larsson K.H."/>
            <person name="Matsuura K."/>
            <person name="Barry K."/>
            <person name="Labutti K."/>
            <person name="Kuo R."/>
            <person name="Ohm R.A."/>
            <person name="Bhattacharya S.S."/>
            <person name="Shirouzu T."/>
            <person name="Yoshinaga Y."/>
            <person name="Martin F.M."/>
            <person name="Grigoriev I.V."/>
            <person name="Hibbett D.S."/>
        </authorList>
    </citation>
    <scope>NUCLEOTIDE SEQUENCE [LARGE SCALE GENOMIC DNA]</scope>
    <source>
        <strain evidence="10 11">93-53</strain>
    </source>
</reference>